<evidence type="ECO:0000313" key="1">
    <source>
        <dbReference type="EMBL" id="CAG8774235.1"/>
    </source>
</evidence>
<sequence length="46" mass="5412">GRDIRKQTKLPIRLHNIPQKQIMKFQILGDIKGKQQDGKQETKDQL</sequence>
<keyword evidence="2" id="KW-1185">Reference proteome</keyword>
<organism evidence="1 2">
    <name type="scientific">Acaulospora colombiana</name>
    <dbReference type="NCBI Taxonomy" id="27376"/>
    <lineage>
        <taxon>Eukaryota</taxon>
        <taxon>Fungi</taxon>
        <taxon>Fungi incertae sedis</taxon>
        <taxon>Mucoromycota</taxon>
        <taxon>Glomeromycotina</taxon>
        <taxon>Glomeromycetes</taxon>
        <taxon>Diversisporales</taxon>
        <taxon>Acaulosporaceae</taxon>
        <taxon>Acaulospora</taxon>
    </lineage>
</organism>
<feature type="non-terminal residue" evidence="1">
    <location>
        <position position="46"/>
    </location>
</feature>
<protein>
    <submittedName>
        <fullName evidence="1">6826_t:CDS:1</fullName>
    </submittedName>
</protein>
<dbReference type="Proteomes" id="UP000789525">
    <property type="component" value="Unassembled WGS sequence"/>
</dbReference>
<dbReference type="EMBL" id="CAJVPT010066977">
    <property type="protein sequence ID" value="CAG8774235.1"/>
    <property type="molecule type" value="Genomic_DNA"/>
</dbReference>
<feature type="non-terminal residue" evidence="1">
    <location>
        <position position="1"/>
    </location>
</feature>
<gene>
    <name evidence="1" type="ORF">ACOLOM_LOCUS13994</name>
</gene>
<name>A0ACA9R2U1_9GLOM</name>
<accession>A0ACA9R2U1</accession>
<comment type="caution">
    <text evidence="1">The sequence shown here is derived from an EMBL/GenBank/DDBJ whole genome shotgun (WGS) entry which is preliminary data.</text>
</comment>
<reference evidence="1" key="1">
    <citation type="submission" date="2021-06" db="EMBL/GenBank/DDBJ databases">
        <authorList>
            <person name="Kallberg Y."/>
            <person name="Tangrot J."/>
            <person name="Rosling A."/>
        </authorList>
    </citation>
    <scope>NUCLEOTIDE SEQUENCE</scope>
    <source>
        <strain evidence="1">CL356</strain>
    </source>
</reference>
<proteinExistence type="predicted"/>
<evidence type="ECO:0000313" key="2">
    <source>
        <dbReference type="Proteomes" id="UP000789525"/>
    </source>
</evidence>